<dbReference type="InterPro" id="IPR036876">
    <property type="entry name" value="UVR_dom_sf"/>
</dbReference>
<dbReference type="InterPro" id="IPR050066">
    <property type="entry name" value="UvrABC_protein_C"/>
</dbReference>
<dbReference type="NCBIfam" id="TIGR00194">
    <property type="entry name" value="uvrC"/>
    <property type="match status" value="1"/>
</dbReference>
<name>A0A385PZS6_9FIRM</name>
<dbReference type="SUPFAM" id="SSF82771">
    <property type="entry name" value="GIY-YIG endonuclease"/>
    <property type="match status" value="1"/>
</dbReference>
<comment type="subcellular location">
    <subcellularLocation>
        <location evidence="7">Cytoplasm</location>
    </subcellularLocation>
</comment>
<dbReference type="AlphaFoldDB" id="A0A385PZS6"/>
<dbReference type="KEGG" id="lua:D4A81_06750"/>
<dbReference type="InterPro" id="IPR041663">
    <property type="entry name" value="DisA/LigA_HHH"/>
</dbReference>
<evidence type="ECO:0000313" key="8">
    <source>
        <dbReference type="EMBL" id="AYA99658.1"/>
    </source>
</evidence>
<dbReference type="GO" id="GO:0006289">
    <property type="term" value="P:nucleotide-excision repair"/>
    <property type="evidence" value="ECO:0007669"/>
    <property type="project" value="UniProtKB-UniRule"/>
</dbReference>
<keyword evidence="4 7" id="KW-0267">Excision nuclease</keyword>
<evidence type="ECO:0000256" key="6">
    <source>
        <dbReference type="ARBA" id="ARBA00023236"/>
    </source>
</evidence>
<dbReference type="SUPFAM" id="SSF47781">
    <property type="entry name" value="RuvA domain 2-like"/>
    <property type="match status" value="1"/>
</dbReference>
<dbReference type="InterPro" id="IPR035901">
    <property type="entry name" value="GIY-YIG_endonuc_sf"/>
</dbReference>
<dbReference type="OrthoDB" id="9804933at2"/>
<protein>
    <recommendedName>
        <fullName evidence="7">UvrABC system protein C</fullName>
        <shortName evidence="7">Protein UvrC</shortName>
    </recommendedName>
    <alternativeName>
        <fullName evidence="7">Excinuclease ABC subunit C</fullName>
    </alternativeName>
</protein>
<dbReference type="CDD" id="cd10434">
    <property type="entry name" value="GIY-YIG_UvrC_Cho"/>
    <property type="match status" value="1"/>
</dbReference>
<keyword evidence="1 7" id="KW-0963">Cytoplasm</keyword>
<dbReference type="Pfam" id="PF02151">
    <property type="entry name" value="UVR"/>
    <property type="match status" value="1"/>
</dbReference>
<dbReference type="GO" id="GO:0005737">
    <property type="term" value="C:cytoplasm"/>
    <property type="evidence" value="ECO:0007669"/>
    <property type="project" value="UniProtKB-SubCell"/>
</dbReference>
<keyword evidence="2 7" id="KW-0227">DNA damage</keyword>
<sequence>MAFVIEDELKKLPRQPGVYIMHDKKDDIIYVGKAISLKNRVRQYFQSSKDKSTKIKQMVSKIERFEYIVTDSELEALVLENNLIKEHRPRYNTMLRDDKTYPYIKLTVKEEYPRLQMVRQIKKDKNRYFGPFSSGNAVRDTINLLNRVYKLRTCSRNLPKDIGAERPCLDFFIHQCDAPCQNYISKEDYNKNVTETLRFLSGDFDPIINKIREEMEKLSAELKFEDAAKQRDLLNSVLHITQKQKITSDDAKDRDIIAMARDERDAVVQVFFIREGKMVGREHHYIQVAMDDEKVDILESFIKQFYAGTPFVPGQIMSQYELKDSELISEWLSAKRGSKVSIIVPKKGSKEKLVELAKKNAEIVLTKDREKLQRQEARSTGAVKEIEELLSLSNLNRMEAYDISNISGVQSVGSMVVYENGMPKKSDYRKFKIKTVIGPNDYASMKEVLTRRFDHGIDEKDTRFNKLPDIILMDGGRGQVNICLKVLEEFGLNIPVCGMVKDDNHRTRGLYYNNVEIPIDTHSQGFLLITRIQDEAHRFAIEYHRSLRSKTQVRSVLDDIEGVGIVRRKALMKHFKDIDNIKNASLEELMSVDGMNKRAAGAVYEFFSKAKQEQNV</sequence>
<organism evidence="8 9">
    <name type="scientific">Lachnoanaerobaculum umeaense</name>
    <dbReference type="NCBI Taxonomy" id="617123"/>
    <lineage>
        <taxon>Bacteria</taxon>
        <taxon>Bacillati</taxon>
        <taxon>Bacillota</taxon>
        <taxon>Clostridia</taxon>
        <taxon>Lachnospirales</taxon>
        <taxon>Lachnospiraceae</taxon>
        <taxon>Lachnoanaerobaculum</taxon>
    </lineage>
</organism>
<evidence type="ECO:0000256" key="3">
    <source>
        <dbReference type="ARBA" id="ARBA00022769"/>
    </source>
</evidence>
<dbReference type="InterPro" id="IPR047296">
    <property type="entry name" value="GIY-YIG_UvrC_Cho"/>
</dbReference>
<dbReference type="SMART" id="SM00465">
    <property type="entry name" value="GIYc"/>
    <property type="match status" value="1"/>
</dbReference>
<evidence type="ECO:0000313" key="9">
    <source>
        <dbReference type="Proteomes" id="UP000265562"/>
    </source>
</evidence>
<dbReference type="GO" id="GO:0009432">
    <property type="term" value="P:SOS response"/>
    <property type="evidence" value="ECO:0007669"/>
    <property type="project" value="UniProtKB-UniRule"/>
</dbReference>
<dbReference type="GO" id="GO:0009381">
    <property type="term" value="F:excinuclease ABC activity"/>
    <property type="evidence" value="ECO:0007669"/>
    <property type="project" value="UniProtKB-UniRule"/>
</dbReference>
<keyword evidence="5 7" id="KW-0234">DNA repair</keyword>
<dbReference type="EMBL" id="CP032364">
    <property type="protein sequence ID" value="AYA99658.1"/>
    <property type="molecule type" value="Genomic_DNA"/>
</dbReference>
<comment type="subunit">
    <text evidence="7">Interacts with UvrB in an incision complex.</text>
</comment>
<dbReference type="InterPro" id="IPR001162">
    <property type="entry name" value="UvrC_RNase_H_dom"/>
</dbReference>
<evidence type="ECO:0000256" key="1">
    <source>
        <dbReference type="ARBA" id="ARBA00022490"/>
    </source>
</evidence>
<evidence type="ECO:0000256" key="4">
    <source>
        <dbReference type="ARBA" id="ARBA00022881"/>
    </source>
</evidence>
<dbReference type="InterPro" id="IPR004791">
    <property type="entry name" value="UvrC"/>
</dbReference>
<dbReference type="Gene3D" id="3.40.1440.10">
    <property type="entry name" value="GIY-YIG endonuclease"/>
    <property type="match status" value="1"/>
</dbReference>
<evidence type="ECO:0000256" key="5">
    <source>
        <dbReference type="ARBA" id="ARBA00023204"/>
    </source>
</evidence>
<dbReference type="Pfam" id="PF12826">
    <property type="entry name" value="HHH_2"/>
    <property type="match status" value="1"/>
</dbReference>
<dbReference type="FunFam" id="3.40.1440.10:FF:000001">
    <property type="entry name" value="UvrABC system protein C"/>
    <property type="match status" value="1"/>
</dbReference>
<dbReference type="GO" id="GO:0003677">
    <property type="term" value="F:DNA binding"/>
    <property type="evidence" value="ECO:0007669"/>
    <property type="project" value="UniProtKB-UniRule"/>
</dbReference>
<dbReference type="Proteomes" id="UP000265562">
    <property type="component" value="Chromosome"/>
</dbReference>
<dbReference type="PROSITE" id="PS50151">
    <property type="entry name" value="UVR"/>
    <property type="match status" value="1"/>
</dbReference>
<dbReference type="Gene3D" id="1.10.150.20">
    <property type="entry name" value="5' to 3' exonuclease, C-terminal subdomain"/>
    <property type="match status" value="1"/>
</dbReference>
<evidence type="ECO:0000256" key="7">
    <source>
        <dbReference type="HAMAP-Rule" id="MF_00203"/>
    </source>
</evidence>
<dbReference type="RefSeq" id="WP_111524206.1">
    <property type="nucleotide sequence ID" value="NZ_CP032364.1"/>
</dbReference>
<reference evidence="8 9" key="1">
    <citation type="submission" date="2018-09" db="EMBL/GenBank/DDBJ databases">
        <title>Genome sequencing of Lachnoanaerobaculum umeaense DSM 23576.</title>
        <authorList>
            <person name="Kook J.-K."/>
            <person name="Park S.-N."/>
            <person name="Lim Y.K."/>
        </authorList>
    </citation>
    <scope>NUCLEOTIDE SEQUENCE [LARGE SCALE GENOMIC DNA]</scope>
    <source>
        <strain evidence="9">DSM 23576 \ CCUG 58757</strain>
    </source>
</reference>
<comment type="function">
    <text evidence="7">The UvrABC repair system catalyzes the recognition and processing of DNA lesions. UvrC both incises the 5' and 3' sides of the lesion. The N-terminal half is responsible for the 3' incision and the C-terminal half is responsible for the 5' incision.</text>
</comment>
<dbReference type="GO" id="GO:0009380">
    <property type="term" value="C:excinuclease repair complex"/>
    <property type="evidence" value="ECO:0007669"/>
    <property type="project" value="InterPro"/>
</dbReference>
<dbReference type="InterPro" id="IPR010994">
    <property type="entry name" value="RuvA_2-like"/>
</dbReference>
<dbReference type="SUPFAM" id="SSF46600">
    <property type="entry name" value="C-terminal UvrC-binding domain of UvrB"/>
    <property type="match status" value="1"/>
</dbReference>
<keyword evidence="9" id="KW-1185">Reference proteome</keyword>
<dbReference type="Pfam" id="PF08459">
    <property type="entry name" value="UvrC_RNaseH_dom"/>
    <property type="match status" value="1"/>
</dbReference>
<dbReference type="InterPro" id="IPR000305">
    <property type="entry name" value="GIY-YIG_endonuc"/>
</dbReference>
<dbReference type="Pfam" id="PF01541">
    <property type="entry name" value="GIY-YIG"/>
    <property type="match status" value="1"/>
</dbReference>
<keyword evidence="3 7" id="KW-0228">DNA excision</keyword>
<dbReference type="Gene3D" id="3.30.420.340">
    <property type="entry name" value="UvrC, RNAse H endonuclease domain"/>
    <property type="match status" value="1"/>
</dbReference>
<dbReference type="PROSITE" id="PS50165">
    <property type="entry name" value="UVRC"/>
    <property type="match status" value="1"/>
</dbReference>
<dbReference type="PANTHER" id="PTHR30562:SF1">
    <property type="entry name" value="UVRABC SYSTEM PROTEIN C"/>
    <property type="match status" value="1"/>
</dbReference>
<comment type="similarity">
    <text evidence="7">Belongs to the UvrC family.</text>
</comment>
<dbReference type="PROSITE" id="PS50164">
    <property type="entry name" value="GIY_YIG"/>
    <property type="match status" value="1"/>
</dbReference>
<keyword evidence="6 7" id="KW-0742">SOS response</keyword>
<proteinExistence type="inferred from homology"/>
<dbReference type="InterPro" id="IPR038476">
    <property type="entry name" value="UvrC_RNase_H_dom_sf"/>
</dbReference>
<dbReference type="PANTHER" id="PTHR30562">
    <property type="entry name" value="UVRC/OXIDOREDUCTASE"/>
    <property type="match status" value="1"/>
</dbReference>
<dbReference type="Pfam" id="PF22920">
    <property type="entry name" value="UvrC_RNaseH"/>
    <property type="match status" value="1"/>
</dbReference>
<evidence type="ECO:0000256" key="2">
    <source>
        <dbReference type="ARBA" id="ARBA00022763"/>
    </source>
</evidence>
<dbReference type="HAMAP" id="MF_00203">
    <property type="entry name" value="UvrC"/>
    <property type="match status" value="1"/>
</dbReference>
<dbReference type="NCBIfam" id="NF001824">
    <property type="entry name" value="PRK00558.1-5"/>
    <property type="match status" value="1"/>
</dbReference>
<accession>A0A385PZS6</accession>
<dbReference type="InterPro" id="IPR001943">
    <property type="entry name" value="UVR_dom"/>
</dbReference>
<gene>
    <name evidence="7 8" type="primary">uvrC</name>
    <name evidence="8" type="ORF">D4A81_06750</name>
</gene>